<keyword evidence="1" id="KW-0812">Transmembrane</keyword>
<comment type="caution">
    <text evidence="2">The sequence shown here is derived from an EMBL/GenBank/DDBJ whole genome shotgun (WGS) entry which is preliminary data.</text>
</comment>
<dbReference type="InterPro" id="IPR053008">
    <property type="entry name" value="Phomopsin_biosynth_assoc"/>
</dbReference>
<keyword evidence="1" id="KW-1133">Transmembrane helix</keyword>
<gene>
    <name evidence="2" type="ORF">FRX48_02922</name>
</gene>
<feature type="transmembrane region" description="Helical" evidence="1">
    <location>
        <begin position="44"/>
        <end position="65"/>
    </location>
</feature>
<dbReference type="AlphaFoldDB" id="A0A5M8PU82"/>
<dbReference type="PANTHER" id="PTHR35896:SF3">
    <property type="entry name" value="MAJOR FACILITATOR SUPERFAMILY TRANSPORTER"/>
    <property type="match status" value="1"/>
</dbReference>
<dbReference type="Proteomes" id="UP000324767">
    <property type="component" value="Unassembled WGS sequence"/>
</dbReference>
<evidence type="ECO:0000313" key="2">
    <source>
        <dbReference type="EMBL" id="KAA6413178.1"/>
    </source>
</evidence>
<keyword evidence="1" id="KW-0472">Membrane</keyword>
<sequence>MTAPEQYAALLSEEKDAPAETSLGESALFFEYDRPQNLGNPMKCYAAIAAVVLFTIVCIAVSLAATTHLMSQLSVDAENVSNPVTGSSAFSKPAPIYTNCGHSPATARDRGCSFDILSFTWQTSECYDEPLVDSFLSYPPEPWRWYTVPGGAEEVSFDVAALGERDLYVNWEYHVVHCTYMWMLMHRAYTVRGYIDSHLDAWNHTLHCQLVALEKGIGMDVVSVAGRVQYPDCRAVGGPVNEDGPEEEIGLLKMPARDHPTVWHNEG</sequence>
<accession>A0A5M8PU82</accession>
<organism evidence="2 3">
    <name type="scientific">Lasallia pustulata</name>
    <dbReference type="NCBI Taxonomy" id="136370"/>
    <lineage>
        <taxon>Eukaryota</taxon>
        <taxon>Fungi</taxon>
        <taxon>Dikarya</taxon>
        <taxon>Ascomycota</taxon>
        <taxon>Pezizomycotina</taxon>
        <taxon>Lecanoromycetes</taxon>
        <taxon>OSLEUM clade</taxon>
        <taxon>Umbilicariomycetidae</taxon>
        <taxon>Umbilicariales</taxon>
        <taxon>Umbilicariaceae</taxon>
        <taxon>Lasallia</taxon>
    </lineage>
</organism>
<protein>
    <submittedName>
        <fullName evidence="2">Uncharacterized protein</fullName>
    </submittedName>
</protein>
<dbReference type="OrthoDB" id="3501153at2759"/>
<dbReference type="PANTHER" id="PTHR35896">
    <property type="entry name" value="IG-LIKE DOMAIN-CONTAINING PROTEIN"/>
    <property type="match status" value="1"/>
</dbReference>
<proteinExistence type="predicted"/>
<dbReference type="EMBL" id="VXIT01000004">
    <property type="protein sequence ID" value="KAA6413178.1"/>
    <property type="molecule type" value="Genomic_DNA"/>
</dbReference>
<evidence type="ECO:0000313" key="3">
    <source>
        <dbReference type="Proteomes" id="UP000324767"/>
    </source>
</evidence>
<reference evidence="2 3" key="1">
    <citation type="submission" date="2019-09" db="EMBL/GenBank/DDBJ databases">
        <title>The hologenome of the rock-dwelling lichen Lasallia pustulata.</title>
        <authorList>
            <person name="Greshake Tzovaras B."/>
            <person name="Segers F."/>
            <person name="Bicker A."/>
            <person name="Dal Grande F."/>
            <person name="Otte J."/>
            <person name="Hankeln T."/>
            <person name="Schmitt I."/>
            <person name="Ebersberger I."/>
        </authorList>
    </citation>
    <scope>NUCLEOTIDE SEQUENCE [LARGE SCALE GENOMIC DNA]</scope>
    <source>
        <strain evidence="2">A1-1</strain>
    </source>
</reference>
<evidence type="ECO:0000256" key="1">
    <source>
        <dbReference type="SAM" id="Phobius"/>
    </source>
</evidence>
<name>A0A5M8PU82_9LECA</name>